<dbReference type="EMBL" id="BK015755">
    <property type="protein sequence ID" value="DAE23570.1"/>
    <property type="molecule type" value="Genomic_DNA"/>
</dbReference>
<reference evidence="1" key="1">
    <citation type="journal article" date="2021" name="Proc. Natl. Acad. Sci. U.S.A.">
        <title>A Catalog of Tens of Thousands of Viruses from Human Metagenomes Reveals Hidden Associations with Chronic Diseases.</title>
        <authorList>
            <person name="Tisza M.J."/>
            <person name="Buck C.B."/>
        </authorList>
    </citation>
    <scope>NUCLEOTIDE SEQUENCE</scope>
    <source>
        <strain evidence="1">CtyWv1</strain>
    </source>
</reference>
<name>A0A8S5QX86_9CAUD</name>
<organism evidence="1">
    <name type="scientific">Myoviridae sp. ctyWv1</name>
    <dbReference type="NCBI Taxonomy" id="2826718"/>
    <lineage>
        <taxon>Viruses</taxon>
        <taxon>Duplodnaviria</taxon>
        <taxon>Heunggongvirae</taxon>
        <taxon>Uroviricota</taxon>
        <taxon>Caudoviricetes</taxon>
    </lineage>
</organism>
<protein>
    <submittedName>
        <fullName evidence="1">60S ribosomal subunit</fullName>
    </submittedName>
</protein>
<sequence>MIKAGDLVKIDDIGPLAQVLKKGRGRMYLRLDGEEFWCPTSIIKKAEV</sequence>
<evidence type="ECO:0000313" key="1">
    <source>
        <dbReference type="EMBL" id="DAE23570.1"/>
    </source>
</evidence>
<accession>A0A8S5QX86</accession>
<proteinExistence type="predicted"/>